<dbReference type="GO" id="GO:0006886">
    <property type="term" value="P:intracellular protein transport"/>
    <property type="evidence" value="ECO:0007669"/>
    <property type="project" value="TreeGrafter"/>
</dbReference>
<name>A0A2G8KGR4_STIJA</name>
<keyword evidence="5" id="KW-0968">Cytoplasmic vesicle</keyword>
<feature type="compositionally biased region" description="Polar residues" evidence="6">
    <location>
        <begin position="112"/>
        <end position="122"/>
    </location>
</feature>
<dbReference type="PANTHER" id="PTHR13364">
    <property type="entry name" value="DEFECTIVE SPERMATOGENESIS PROTEIN 39"/>
    <property type="match status" value="1"/>
</dbReference>
<evidence type="ECO:0000256" key="6">
    <source>
        <dbReference type="SAM" id="MobiDB-lite"/>
    </source>
</evidence>
<dbReference type="Proteomes" id="UP000230750">
    <property type="component" value="Unassembled WGS sequence"/>
</dbReference>
<feature type="compositionally biased region" description="Basic and acidic residues" evidence="6">
    <location>
        <begin position="91"/>
        <end position="106"/>
    </location>
</feature>
<reference evidence="7 8" key="1">
    <citation type="journal article" date="2017" name="PLoS Biol.">
        <title>The sea cucumber genome provides insights into morphological evolution and visceral regeneration.</title>
        <authorList>
            <person name="Zhang X."/>
            <person name="Sun L."/>
            <person name="Yuan J."/>
            <person name="Sun Y."/>
            <person name="Gao Y."/>
            <person name="Zhang L."/>
            <person name="Li S."/>
            <person name="Dai H."/>
            <person name="Hamel J.F."/>
            <person name="Liu C."/>
            <person name="Yu Y."/>
            <person name="Liu S."/>
            <person name="Lin W."/>
            <person name="Guo K."/>
            <person name="Jin S."/>
            <person name="Xu P."/>
            <person name="Storey K.B."/>
            <person name="Huan P."/>
            <person name="Zhang T."/>
            <person name="Zhou Y."/>
            <person name="Zhang J."/>
            <person name="Lin C."/>
            <person name="Li X."/>
            <person name="Xing L."/>
            <person name="Huo D."/>
            <person name="Sun M."/>
            <person name="Wang L."/>
            <person name="Mercier A."/>
            <person name="Li F."/>
            <person name="Yang H."/>
            <person name="Xiang J."/>
        </authorList>
    </citation>
    <scope>NUCLEOTIDE SEQUENCE [LARGE SCALE GENOMIC DNA]</scope>
    <source>
        <strain evidence="7">Shaxun</strain>
        <tissue evidence="7">Muscle</tissue>
    </source>
</reference>
<dbReference type="PANTHER" id="PTHR13364:SF6">
    <property type="entry name" value="SPERMATOGENESIS-DEFECTIVE PROTEIN 39 HOMOLOG"/>
    <property type="match status" value="1"/>
</dbReference>
<organism evidence="7 8">
    <name type="scientific">Stichopus japonicus</name>
    <name type="common">Sea cucumber</name>
    <dbReference type="NCBI Taxonomy" id="307972"/>
    <lineage>
        <taxon>Eukaryota</taxon>
        <taxon>Metazoa</taxon>
        <taxon>Echinodermata</taxon>
        <taxon>Eleutherozoa</taxon>
        <taxon>Echinozoa</taxon>
        <taxon>Holothuroidea</taxon>
        <taxon>Aspidochirotacea</taxon>
        <taxon>Aspidochirotida</taxon>
        <taxon>Stichopodidae</taxon>
        <taxon>Apostichopus</taxon>
    </lineage>
</organism>
<gene>
    <name evidence="7" type="ORF">BSL78_15952</name>
</gene>
<sequence length="498" mass="57061">MSSWQYDRNEEILTDLCRDLLRSLVTFGLKSSVPPKRPSNPPILSARGTVNASRRPIEMSTATTGSVHYSKLVGNEKDSINLSSSRVPQINEHKRSASDSSGKKQFPDVPSPTMSADSTSSIEEAMRNDSKQTMTETARLVAENKSLERKLVNLKKSRWSPLSIADLVSRIITGENFSLEPYKSLKDKLALLDAVVGYHDGNAILAVVMFLKRTLSKSLFHEELHKRPDAANQYIAFLKVRQDDDVAKEMGKLARTDDAAMWRFKIASEEHNPEARCRAVSNCYSVSFRGIESREFEAEVVQQYDALLSKQVVIEPEDARLQHEEKSPFKENPRKASLYFQPLITTLFYCCLYHYFDPETSYSSPQVFKRDFKLTDKQYLYTALRARSTIKDWDSIETLFTAKNWRGKAKFKAPMKFEKVVEILAGMNAPIDIVDKYLRLVEDVEIRLVLANRYQCHMVILDALCDLKDRQRLVQYQDRTKDQLTQTRLEAILRNSDN</sequence>
<evidence type="ECO:0000256" key="3">
    <source>
        <dbReference type="ARBA" id="ARBA00004603"/>
    </source>
</evidence>
<dbReference type="EMBL" id="MRZV01000597">
    <property type="protein sequence ID" value="PIK47182.1"/>
    <property type="molecule type" value="Genomic_DNA"/>
</dbReference>
<dbReference type="OrthoDB" id="9977282at2759"/>
<evidence type="ECO:0000256" key="5">
    <source>
        <dbReference type="ARBA" id="ARBA00023329"/>
    </source>
</evidence>
<dbReference type="GO" id="GO:0005770">
    <property type="term" value="C:late endosome"/>
    <property type="evidence" value="ECO:0007669"/>
    <property type="project" value="UniProtKB-SubCell"/>
</dbReference>
<evidence type="ECO:0000256" key="2">
    <source>
        <dbReference type="ARBA" id="ARBA00004541"/>
    </source>
</evidence>
<dbReference type="InterPro" id="IPR040057">
    <property type="entry name" value="Spe-39"/>
</dbReference>
<evidence type="ECO:0000256" key="1">
    <source>
        <dbReference type="ARBA" id="ARBA00004412"/>
    </source>
</evidence>
<proteinExistence type="predicted"/>
<evidence type="ECO:0000256" key="4">
    <source>
        <dbReference type="ARBA" id="ARBA00022753"/>
    </source>
</evidence>
<comment type="caution">
    <text evidence="7">The sequence shown here is derived from an EMBL/GenBank/DDBJ whole genome shotgun (WGS) entry which is preliminary data.</text>
</comment>
<protein>
    <submittedName>
        <fullName evidence="7">Putative spermatogenesis-defective protein 39-like</fullName>
    </submittedName>
</protein>
<dbReference type="GO" id="GO:0007034">
    <property type="term" value="P:vacuolar transport"/>
    <property type="evidence" value="ECO:0007669"/>
    <property type="project" value="TreeGrafter"/>
</dbReference>
<feature type="region of interest" description="Disordered" evidence="6">
    <location>
        <begin position="30"/>
        <end position="56"/>
    </location>
</feature>
<comment type="subcellular location">
    <subcellularLocation>
        <location evidence="2">Cytoplasmic vesicle</location>
    </subcellularLocation>
    <subcellularLocation>
        <location evidence="1">Early endosome</location>
    </subcellularLocation>
    <subcellularLocation>
        <location evidence="3">Late endosome</location>
    </subcellularLocation>
</comment>
<dbReference type="STRING" id="307972.A0A2G8KGR4"/>
<dbReference type="AlphaFoldDB" id="A0A2G8KGR4"/>
<keyword evidence="4" id="KW-0967">Endosome</keyword>
<evidence type="ECO:0000313" key="7">
    <source>
        <dbReference type="EMBL" id="PIK47182.1"/>
    </source>
</evidence>
<evidence type="ECO:0000313" key="8">
    <source>
        <dbReference type="Proteomes" id="UP000230750"/>
    </source>
</evidence>
<accession>A0A2G8KGR4</accession>
<feature type="region of interest" description="Disordered" evidence="6">
    <location>
        <begin position="80"/>
        <end position="134"/>
    </location>
</feature>
<keyword evidence="8" id="KW-1185">Reference proteome</keyword>
<dbReference type="GO" id="GO:0005769">
    <property type="term" value="C:early endosome"/>
    <property type="evidence" value="ECO:0007669"/>
    <property type="project" value="UniProtKB-SubCell"/>
</dbReference>